<organism evidence="2">
    <name type="scientific">Pithovirus LCDPAC01</name>
    <dbReference type="NCBI Taxonomy" id="2506600"/>
    <lineage>
        <taxon>Viruses</taxon>
        <taxon>Pithoviruses</taxon>
    </lineage>
</organism>
<dbReference type="Pfam" id="PF13604">
    <property type="entry name" value="AAA_30"/>
    <property type="match status" value="1"/>
</dbReference>
<gene>
    <name evidence="2" type="ORF">LCDPAC01_01470</name>
</gene>
<keyword evidence="2" id="KW-0347">Helicase</keyword>
<keyword evidence="2" id="KW-0547">Nucleotide-binding</keyword>
<reference evidence="2" key="1">
    <citation type="journal article" date="2019" name="MBio">
        <title>Virus Genomes from Deep Sea Sediments Expand the Ocean Megavirome and Support Independent Origins of Viral Gigantism.</title>
        <authorList>
            <person name="Backstrom D."/>
            <person name="Yutin N."/>
            <person name="Jorgensen S.L."/>
            <person name="Dharamshi J."/>
            <person name="Homa F."/>
            <person name="Zaremba-Niedwiedzka K."/>
            <person name="Spang A."/>
            <person name="Wolf Y.I."/>
            <person name="Koonin E.V."/>
            <person name="Ettema T.J."/>
        </authorList>
    </citation>
    <scope>NUCLEOTIDE SEQUENCE</scope>
</reference>
<proteinExistence type="predicted"/>
<dbReference type="InterPro" id="IPR050534">
    <property type="entry name" value="Coronavir_polyprotein_1ab"/>
</dbReference>
<dbReference type="GO" id="GO:0004386">
    <property type="term" value="F:helicase activity"/>
    <property type="evidence" value="ECO:0007669"/>
    <property type="project" value="UniProtKB-KW"/>
</dbReference>
<evidence type="ECO:0000259" key="1">
    <source>
        <dbReference type="Pfam" id="PF13538"/>
    </source>
</evidence>
<keyword evidence="2" id="KW-0067">ATP-binding</keyword>
<dbReference type="Pfam" id="PF13538">
    <property type="entry name" value="UvrD_C_2"/>
    <property type="match status" value="1"/>
</dbReference>
<keyword evidence="2" id="KW-0378">Hydrolase</keyword>
<dbReference type="Gene3D" id="3.40.50.300">
    <property type="entry name" value="P-loop containing nucleotide triphosphate hydrolases"/>
    <property type="match status" value="2"/>
</dbReference>
<dbReference type="InterPro" id="IPR027417">
    <property type="entry name" value="P-loop_NTPase"/>
</dbReference>
<name>A0A481YNH7_9VIRU</name>
<dbReference type="SUPFAM" id="SSF52540">
    <property type="entry name" value="P-loop containing nucleoside triphosphate hydrolases"/>
    <property type="match status" value="1"/>
</dbReference>
<accession>A0A481YNH7</accession>
<sequence>MSITGIVKKRSGETLVIFDSESGTKIKVTVKEDLLYYILPGDAISINVDKKSKKVVEGIVVYKTKVTERAFVHPSTNKFQIIKVMANCLVGDISYLEACKKARYFIDKIENPVDYLTRCASLYAASRDHGLLETMAVNGDLTREEARFILIAWKKYFLLRRLYLLGIGKKIVSEALAHGHTLVSLYDDAIRYPYGVLQFDSKMISAITKVLSTHDEFTQKDITISSILRRVYLYTKKFKLSAITLGKLKSGFGLTCIDEIKIYMKEKFNCDFLNDKYLLLRHIAAQRQVIVGFLTRFEPPTTVIVPDEKKFSDLDKDQMKAMILAGKKSIATITGPAGTGKTTLIINLHQMFSSHKQSVYILAFTGKAVSRIKECFTDKQTNTENIMTIHRFMPSIKNKVDIIIVDESSMIGSTLLTSLIKAVYLLPNRPRMYFVGDPEQLQPIDYGLPFLAMLDKKSKIPTTALSIDHRRSKDTPTMYNALCLVREGKLLNVQEGDYTFTKTRGGLKYIRNLIKTYHAHGISSDDIAVIVPFNKLIPKINQMFVEIYVSENKSMKDSFGNVWYVGGRVMMLENRYDINVMNGEEGKIISVTKHDIKVKFKNTTVDIPGNADKSKDIKQDIYEIEKSKDKKLDTRGIASSWCVTVHKAQGSEWEYTIAYIQSTFFITREMIYVAISRAKKRLDFLYEGDIEELKHKISKKMKLGSDEIFIPC</sequence>
<dbReference type="PANTHER" id="PTHR43788">
    <property type="entry name" value="DNA2/NAM7 HELICASE FAMILY MEMBER"/>
    <property type="match status" value="1"/>
</dbReference>
<feature type="domain" description="UvrD-like helicase C-terminal" evidence="1">
    <location>
        <begin position="640"/>
        <end position="682"/>
    </location>
</feature>
<protein>
    <submittedName>
        <fullName evidence="2">RecD helicase /ATP-dependent exoDNAse</fullName>
    </submittedName>
</protein>
<evidence type="ECO:0000313" key="2">
    <source>
        <dbReference type="EMBL" id="QBK84666.1"/>
    </source>
</evidence>
<dbReference type="EMBL" id="MK500284">
    <property type="protein sequence ID" value="QBK84666.1"/>
    <property type="molecule type" value="Genomic_DNA"/>
</dbReference>
<dbReference type="CDD" id="cd18809">
    <property type="entry name" value="SF1_C_RecD"/>
    <property type="match status" value="1"/>
</dbReference>
<dbReference type="Gene3D" id="2.30.30.940">
    <property type="match status" value="1"/>
</dbReference>
<dbReference type="InterPro" id="IPR027785">
    <property type="entry name" value="UvrD-like_helicase_C"/>
</dbReference>